<dbReference type="GO" id="GO:0003309">
    <property type="term" value="P:type B pancreatic cell differentiation"/>
    <property type="evidence" value="ECO:0007669"/>
    <property type="project" value="UniProtKB-ARBA"/>
</dbReference>
<dbReference type="InterPro" id="IPR001356">
    <property type="entry name" value="HD"/>
</dbReference>
<comment type="similarity">
    <text evidence="2">Belongs to the Antp homeobox family.</text>
</comment>
<evidence type="ECO:0000256" key="2">
    <source>
        <dbReference type="ARBA" id="ARBA00009107"/>
    </source>
</evidence>
<evidence type="ECO:0000256" key="4">
    <source>
        <dbReference type="ARBA" id="ARBA00023015"/>
    </source>
</evidence>
<feature type="domain" description="Homeobox" evidence="12">
    <location>
        <begin position="381"/>
        <end position="441"/>
    </location>
</feature>
<dbReference type="Pfam" id="PF13293">
    <property type="entry name" value="DUF4074"/>
    <property type="match status" value="1"/>
</dbReference>
<dbReference type="PANTHER" id="PTHR45664:SF13">
    <property type="entry name" value="HOMEOBOX PROTEIN HOX-A3"/>
    <property type="match status" value="1"/>
</dbReference>
<dbReference type="Gene3D" id="1.10.10.60">
    <property type="entry name" value="Homeodomain-like"/>
    <property type="match status" value="3"/>
</dbReference>
<dbReference type="PROSITE" id="PS00032">
    <property type="entry name" value="ANTENNAPEDIA"/>
    <property type="match status" value="1"/>
</dbReference>
<feature type="region of interest" description="Disordered" evidence="11">
    <location>
        <begin position="219"/>
        <end position="244"/>
    </location>
</feature>
<dbReference type="CDD" id="cd00086">
    <property type="entry name" value="homeodomain"/>
    <property type="match status" value="3"/>
</dbReference>
<evidence type="ECO:0000256" key="5">
    <source>
        <dbReference type="ARBA" id="ARBA00023125"/>
    </source>
</evidence>
<dbReference type="PROSITE" id="PS50071">
    <property type="entry name" value="HOMEOBOX_2"/>
    <property type="match status" value="3"/>
</dbReference>
<dbReference type="InterPro" id="IPR025281">
    <property type="entry name" value="DUF4074"/>
</dbReference>
<feature type="compositionally biased region" description="Polar residues" evidence="11">
    <location>
        <begin position="130"/>
        <end position="143"/>
    </location>
</feature>
<feature type="compositionally biased region" description="Basic and acidic residues" evidence="11">
    <location>
        <begin position="443"/>
        <end position="452"/>
    </location>
</feature>
<dbReference type="FunFam" id="1.10.10.60:FF:000176">
    <property type="entry name" value="pancreas/duodenum homeobox protein 1"/>
    <property type="match status" value="1"/>
</dbReference>
<feature type="region of interest" description="Disordered" evidence="11">
    <location>
        <begin position="438"/>
        <end position="469"/>
    </location>
</feature>
<keyword evidence="8 9" id="KW-0539">Nucleus</keyword>
<sequence length="581" mass="63982">MQKATYYDSSAIYSGYSYQRANGLGYDANPQQYLHVDSDYHRPACSLQSPAGSATLHKPSDITEGCVQGEGTQESPAPDGDQPTTVSVGAPSPSALTQNSSNGHSAKNQGSPTSATRKQIFPWMKESRQNTKQKSCSTSSAESCTGDKSPPHSAASKRARTAYTSAQLVELEKEFHFNRYLCRPRRVEMANLLNLTERQIKIWFQNRRMKYKKDQKGLGMLPSPGGQSPHSPVPPPSGGVGGGGGGYLGSVHSMVNSVPYDASSPTSYRKSQSNAYNLPTSYPPTLNTSLSNCPPSQKRYPGTGAATPEYETHHLQGNNNYATHVQGSPVYVGGNGNYMDSMGSTGASVFGLSHLSQPPHGNIDYNGSVELPEVTLAVGGGGSRRLRTAYTNTQLLELEKEFHFNKYLCRPRRVEIAALLDLTERQVKVWFQNRRMKHKRQTQTKETREKLRNIATGEDSSAQSDEESSIFESSLGKVGEYGYGGQPNNVRTNFTTKQLTELEKEFHFNKYLTRARRVEIAAALQLNETQVKIWFQNRRMKQKKREKDGLLPKTTSEAGDGAEKSAPFTSKMCVGVKFVLD</sequence>
<evidence type="ECO:0000313" key="13">
    <source>
        <dbReference type="EMBL" id="KAK1804772.1"/>
    </source>
</evidence>
<evidence type="ECO:0000256" key="6">
    <source>
        <dbReference type="ARBA" id="ARBA00023155"/>
    </source>
</evidence>
<feature type="DNA-binding region" description="Homeobox" evidence="9">
    <location>
        <begin position="156"/>
        <end position="215"/>
    </location>
</feature>
<dbReference type="GO" id="GO:0009952">
    <property type="term" value="P:anterior/posterior pattern specification"/>
    <property type="evidence" value="ECO:0007669"/>
    <property type="project" value="TreeGrafter"/>
</dbReference>
<keyword evidence="5 9" id="KW-0238">DNA-binding</keyword>
<organism evidence="13 14">
    <name type="scientific">Electrophorus voltai</name>
    <dbReference type="NCBI Taxonomy" id="2609070"/>
    <lineage>
        <taxon>Eukaryota</taxon>
        <taxon>Metazoa</taxon>
        <taxon>Chordata</taxon>
        <taxon>Craniata</taxon>
        <taxon>Vertebrata</taxon>
        <taxon>Euteleostomi</taxon>
        <taxon>Actinopterygii</taxon>
        <taxon>Neopterygii</taxon>
        <taxon>Teleostei</taxon>
        <taxon>Ostariophysi</taxon>
        <taxon>Gymnotiformes</taxon>
        <taxon>Gymnotoidei</taxon>
        <taxon>Gymnotidae</taxon>
        <taxon>Electrophorus</taxon>
    </lineage>
</organism>
<comment type="caution">
    <text evidence="13">The sequence shown here is derived from an EMBL/GenBank/DDBJ whole genome shotgun (WGS) entry which is preliminary data.</text>
</comment>
<feature type="DNA-binding region" description="Homeobox" evidence="9">
    <location>
        <begin position="487"/>
        <end position="546"/>
    </location>
</feature>
<dbReference type="EMBL" id="JAROKS010000003">
    <property type="protein sequence ID" value="KAK1804772.1"/>
    <property type="molecule type" value="Genomic_DNA"/>
</dbReference>
<dbReference type="Pfam" id="PF00046">
    <property type="entry name" value="Homeodomain"/>
    <property type="match status" value="3"/>
</dbReference>
<proteinExistence type="inferred from homology"/>
<dbReference type="GO" id="GO:0000978">
    <property type="term" value="F:RNA polymerase II cis-regulatory region sequence-specific DNA binding"/>
    <property type="evidence" value="ECO:0007669"/>
    <property type="project" value="TreeGrafter"/>
</dbReference>
<evidence type="ECO:0000259" key="12">
    <source>
        <dbReference type="PROSITE" id="PS50071"/>
    </source>
</evidence>
<dbReference type="PRINTS" id="PR00024">
    <property type="entry name" value="HOMEOBOX"/>
</dbReference>
<evidence type="ECO:0000313" key="14">
    <source>
        <dbReference type="Proteomes" id="UP001239994"/>
    </source>
</evidence>
<evidence type="ECO:0000256" key="1">
    <source>
        <dbReference type="ARBA" id="ARBA00004123"/>
    </source>
</evidence>
<dbReference type="InterPro" id="IPR009057">
    <property type="entry name" value="Homeodomain-like_sf"/>
</dbReference>
<gene>
    <name evidence="13" type="ORF">P4O66_003620</name>
</gene>
<evidence type="ECO:0000256" key="11">
    <source>
        <dbReference type="SAM" id="MobiDB-lite"/>
    </source>
</evidence>
<dbReference type="AlphaFoldDB" id="A0AAD8ZT76"/>
<protein>
    <recommendedName>
        <fullName evidence="12">Homeobox domain-containing protein</fullName>
    </recommendedName>
</protein>
<evidence type="ECO:0000256" key="8">
    <source>
        <dbReference type="ARBA" id="ARBA00023242"/>
    </source>
</evidence>
<feature type="domain" description="Homeobox" evidence="12">
    <location>
        <begin position="485"/>
        <end position="545"/>
    </location>
</feature>
<feature type="compositionally biased region" description="Polar residues" evidence="11">
    <location>
        <begin position="282"/>
        <end position="295"/>
    </location>
</feature>
<reference evidence="13" key="1">
    <citation type="submission" date="2023-03" db="EMBL/GenBank/DDBJ databases">
        <title>Electrophorus voltai genome.</title>
        <authorList>
            <person name="Bian C."/>
        </authorList>
    </citation>
    <scope>NUCLEOTIDE SEQUENCE</scope>
    <source>
        <strain evidence="13">CB-2022</strain>
        <tissue evidence="13">Muscle</tissue>
    </source>
</reference>
<comment type="subcellular location">
    <subcellularLocation>
        <location evidence="1 9 10">Nucleus</location>
    </subcellularLocation>
</comment>
<feature type="region of interest" description="Disordered" evidence="11">
    <location>
        <begin position="50"/>
        <end position="160"/>
    </location>
</feature>
<keyword evidence="14" id="KW-1185">Reference proteome</keyword>
<name>A0AAD8ZT76_9TELE</name>
<evidence type="ECO:0000256" key="9">
    <source>
        <dbReference type="PROSITE-ProRule" id="PRU00108"/>
    </source>
</evidence>
<dbReference type="PROSITE" id="PS00027">
    <property type="entry name" value="HOMEOBOX_1"/>
    <property type="match status" value="3"/>
</dbReference>
<feature type="DNA-binding region" description="Homeobox" evidence="9">
    <location>
        <begin position="383"/>
        <end position="442"/>
    </location>
</feature>
<dbReference type="GO" id="GO:0005634">
    <property type="term" value="C:nucleus"/>
    <property type="evidence" value="ECO:0007669"/>
    <property type="project" value="UniProtKB-SubCell"/>
</dbReference>
<dbReference type="GO" id="GO:0048704">
    <property type="term" value="P:embryonic skeletal system morphogenesis"/>
    <property type="evidence" value="ECO:0007669"/>
    <property type="project" value="TreeGrafter"/>
</dbReference>
<evidence type="ECO:0000256" key="3">
    <source>
        <dbReference type="ARBA" id="ARBA00022473"/>
    </source>
</evidence>
<dbReference type="InterPro" id="IPR001827">
    <property type="entry name" value="Homeobox_Antennapedia_CS"/>
</dbReference>
<keyword evidence="4" id="KW-0805">Transcription regulation</keyword>
<feature type="region of interest" description="Disordered" evidence="11">
    <location>
        <begin position="544"/>
        <end position="566"/>
    </location>
</feature>
<dbReference type="InterPro" id="IPR017970">
    <property type="entry name" value="Homeobox_CS"/>
</dbReference>
<accession>A0AAD8ZT76</accession>
<feature type="compositionally biased region" description="Polar residues" evidence="11">
    <location>
        <begin position="94"/>
        <end position="117"/>
    </location>
</feature>
<dbReference type="SUPFAM" id="SSF46689">
    <property type="entry name" value="Homeodomain-like"/>
    <property type="match status" value="3"/>
</dbReference>
<dbReference type="SMART" id="SM00389">
    <property type="entry name" value="HOX"/>
    <property type="match status" value="3"/>
</dbReference>
<dbReference type="InterPro" id="IPR020479">
    <property type="entry name" value="HD_metazoa"/>
</dbReference>
<dbReference type="PANTHER" id="PTHR45664">
    <property type="entry name" value="PROTEIN ZERKNUELLT 1-RELATED"/>
    <property type="match status" value="1"/>
</dbReference>
<feature type="region of interest" description="Disordered" evidence="11">
    <location>
        <begin position="282"/>
        <end position="304"/>
    </location>
</feature>
<evidence type="ECO:0000256" key="10">
    <source>
        <dbReference type="RuleBase" id="RU000682"/>
    </source>
</evidence>
<keyword evidence="3" id="KW-0217">Developmental protein</keyword>
<feature type="domain" description="Homeobox" evidence="12">
    <location>
        <begin position="154"/>
        <end position="214"/>
    </location>
</feature>
<dbReference type="FunFam" id="1.10.10.60:FF:000094">
    <property type="entry name" value="Homeobox protein Hox-A3"/>
    <property type="match status" value="1"/>
</dbReference>
<keyword evidence="6 9" id="KW-0371">Homeobox</keyword>
<keyword evidence="7" id="KW-0804">Transcription</keyword>
<dbReference type="GO" id="GO:0000981">
    <property type="term" value="F:DNA-binding transcription factor activity, RNA polymerase II-specific"/>
    <property type="evidence" value="ECO:0007669"/>
    <property type="project" value="InterPro"/>
</dbReference>
<evidence type="ECO:0000256" key="7">
    <source>
        <dbReference type="ARBA" id="ARBA00023163"/>
    </source>
</evidence>
<dbReference type="FunFam" id="1.10.10.60:FF:000113">
    <property type="entry name" value="homeobox protein Hox-B1"/>
    <property type="match status" value="1"/>
</dbReference>
<dbReference type="Proteomes" id="UP001239994">
    <property type="component" value="Unassembled WGS sequence"/>
</dbReference>